<dbReference type="GeneID" id="63804752"/>
<protein>
    <recommendedName>
        <fullName evidence="5">Carbohydrate-binding module family 96 domain-containing protein</fullName>
    </recommendedName>
</protein>
<dbReference type="RefSeq" id="XP_040741612.1">
    <property type="nucleotide sequence ID" value="XM_040888104.1"/>
</dbReference>
<organism evidence="6 7">
    <name type="scientific">Linderina pennispora</name>
    <dbReference type="NCBI Taxonomy" id="61395"/>
    <lineage>
        <taxon>Eukaryota</taxon>
        <taxon>Fungi</taxon>
        <taxon>Fungi incertae sedis</taxon>
        <taxon>Zoopagomycota</taxon>
        <taxon>Kickxellomycotina</taxon>
        <taxon>Kickxellomycetes</taxon>
        <taxon>Kickxellales</taxon>
        <taxon>Kickxellaceae</taxon>
        <taxon>Linderina</taxon>
    </lineage>
</organism>
<dbReference type="Proteomes" id="UP000193922">
    <property type="component" value="Unassembled WGS sequence"/>
</dbReference>
<keyword evidence="3 4" id="KW-0732">Signal</keyword>
<evidence type="ECO:0000259" key="5">
    <source>
        <dbReference type="Pfam" id="PF24517"/>
    </source>
</evidence>
<comment type="subcellular location">
    <subcellularLocation>
        <location evidence="1">Secreted</location>
    </subcellularLocation>
</comment>
<feature type="domain" description="Carbohydrate-binding module family 96" evidence="5">
    <location>
        <begin position="75"/>
        <end position="187"/>
    </location>
</feature>
<comment type="caution">
    <text evidence="6">The sequence shown here is derived from an EMBL/GenBank/DDBJ whole genome shotgun (WGS) entry which is preliminary data.</text>
</comment>
<reference evidence="6 7" key="1">
    <citation type="submission" date="2016-07" db="EMBL/GenBank/DDBJ databases">
        <title>Pervasive Adenine N6-methylation of Active Genes in Fungi.</title>
        <authorList>
            <consortium name="DOE Joint Genome Institute"/>
            <person name="Mondo S.J."/>
            <person name="Dannebaum R.O."/>
            <person name="Kuo R.C."/>
            <person name="Labutti K."/>
            <person name="Haridas S."/>
            <person name="Kuo A."/>
            <person name="Salamov A."/>
            <person name="Ahrendt S.R."/>
            <person name="Lipzen A."/>
            <person name="Sullivan W."/>
            <person name="Andreopoulos W.B."/>
            <person name="Clum A."/>
            <person name="Lindquist E."/>
            <person name="Daum C."/>
            <person name="Ramamoorthy G.K."/>
            <person name="Gryganskyi A."/>
            <person name="Culley D."/>
            <person name="Magnuson J.K."/>
            <person name="James T.Y."/>
            <person name="O'Malley M.A."/>
            <person name="Stajich J.E."/>
            <person name="Spatafora J.W."/>
            <person name="Visel A."/>
            <person name="Grigoriev I.V."/>
        </authorList>
    </citation>
    <scope>NUCLEOTIDE SEQUENCE [LARGE SCALE GENOMIC DNA]</scope>
    <source>
        <strain evidence="6 7">ATCC 12442</strain>
    </source>
</reference>
<keyword evidence="2" id="KW-0964">Secreted</keyword>
<name>A0A1Y1W3A2_9FUNG</name>
<dbReference type="GO" id="GO:0005576">
    <property type="term" value="C:extracellular region"/>
    <property type="evidence" value="ECO:0007669"/>
    <property type="project" value="UniProtKB-SubCell"/>
</dbReference>
<dbReference type="Pfam" id="PF24517">
    <property type="entry name" value="CBM96"/>
    <property type="match status" value="1"/>
</dbReference>
<evidence type="ECO:0000256" key="4">
    <source>
        <dbReference type="SAM" id="SignalP"/>
    </source>
</evidence>
<proteinExistence type="predicted"/>
<dbReference type="EMBL" id="MCFD01000011">
    <property type="protein sequence ID" value="ORX67766.1"/>
    <property type="molecule type" value="Genomic_DNA"/>
</dbReference>
<accession>A0A1Y1W3A2</accession>
<evidence type="ECO:0000256" key="1">
    <source>
        <dbReference type="ARBA" id="ARBA00004613"/>
    </source>
</evidence>
<dbReference type="OrthoDB" id="5555675at2759"/>
<evidence type="ECO:0000313" key="7">
    <source>
        <dbReference type="Proteomes" id="UP000193922"/>
    </source>
</evidence>
<evidence type="ECO:0000256" key="2">
    <source>
        <dbReference type="ARBA" id="ARBA00022525"/>
    </source>
</evidence>
<gene>
    <name evidence="6" type="ORF">DL89DRAFT_268980</name>
</gene>
<sequence length="194" mass="20795">MRLFNNIIVQLSLLALLLVCAQPALTHYTQATKDATIVRSTASCPDCPNSNCNECAQGLRKTLVANTGGLAYIRMIIGFTLPVEKSQVRACHLSLPGFVIPLKSNVTVNFWQAVSSDWDEATITGNNAPDAGAQIASVTVPANTNMTAVDITPACLNADEEGNFSVYVGTQFDRIELWSKESGNPAILHIVDAD</sequence>
<evidence type="ECO:0000313" key="6">
    <source>
        <dbReference type="EMBL" id="ORX67766.1"/>
    </source>
</evidence>
<feature type="signal peptide" evidence="4">
    <location>
        <begin position="1"/>
        <end position="26"/>
    </location>
</feature>
<keyword evidence="7" id="KW-1185">Reference proteome</keyword>
<dbReference type="AlphaFoldDB" id="A0A1Y1W3A2"/>
<dbReference type="InterPro" id="IPR055372">
    <property type="entry name" value="CBM96"/>
</dbReference>
<evidence type="ECO:0000256" key="3">
    <source>
        <dbReference type="ARBA" id="ARBA00022729"/>
    </source>
</evidence>
<feature type="chain" id="PRO_5013231507" description="Carbohydrate-binding module family 96 domain-containing protein" evidence="4">
    <location>
        <begin position="27"/>
        <end position="194"/>
    </location>
</feature>